<dbReference type="PROSITE" id="PS50887">
    <property type="entry name" value="GGDEF"/>
    <property type="match status" value="1"/>
</dbReference>
<feature type="domain" description="PAC" evidence="1">
    <location>
        <begin position="94"/>
        <end position="146"/>
    </location>
</feature>
<dbReference type="CDD" id="cd01949">
    <property type="entry name" value="GGDEF"/>
    <property type="match status" value="1"/>
</dbReference>
<dbReference type="Gene3D" id="3.20.20.450">
    <property type="entry name" value="EAL domain"/>
    <property type="match status" value="1"/>
</dbReference>
<dbReference type="InterPro" id="IPR000160">
    <property type="entry name" value="GGDEF_dom"/>
</dbReference>
<feature type="domain" description="GGDEF" evidence="3">
    <location>
        <begin position="178"/>
        <end position="309"/>
    </location>
</feature>
<protein>
    <submittedName>
        <fullName evidence="4">EAL domain-containing protein</fullName>
    </submittedName>
</protein>
<dbReference type="Pfam" id="PF08447">
    <property type="entry name" value="PAS_3"/>
    <property type="match status" value="1"/>
</dbReference>
<dbReference type="PANTHER" id="PTHR44757:SF2">
    <property type="entry name" value="BIOFILM ARCHITECTURE MAINTENANCE PROTEIN MBAA"/>
    <property type="match status" value="1"/>
</dbReference>
<dbReference type="NCBIfam" id="TIGR00254">
    <property type="entry name" value="GGDEF"/>
    <property type="match status" value="1"/>
</dbReference>
<dbReference type="InterPro" id="IPR013655">
    <property type="entry name" value="PAS_fold_3"/>
</dbReference>
<evidence type="ECO:0000259" key="3">
    <source>
        <dbReference type="PROSITE" id="PS50887"/>
    </source>
</evidence>
<dbReference type="Gene3D" id="3.30.450.20">
    <property type="entry name" value="PAS domain"/>
    <property type="match status" value="1"/>
</dbReference>
<dbReference type="SMART" id="SM00052">
    <property type="entry name" value="EAL"/>
    <property type="match status" value="1"/>
</dbReference>
<dbReference type="CDD" id="cd01948">
    <property type="entry name" value="EAL"/>
    <property type="match status" value="1"/>
</dbReference>
<reference evidence="4 5" key="1">
    <citation type="journal article" date="2019" name="Indoor Air">
        <title>Impacts of indoor surface finishes on bacterial viability.</title>
        <authorList>
            <person name="Hu J."/>
            <person name="Maamar S.B."/>
            <person name="Glawe A.J."/>
            <person name="Gottel N."/>
            <person name="Gilbert J.A."/>
            <person name="Hartmann E.M."/>
        </authorList>
    </citation>
    <scope>NUCLEOTIDE SEQUENCE [LARGE SCALE GENOMIC DNA]</scope>
    <source>
        <strain evidence="4 5">AF060A6</strain>
    </source>
</reference>
<dbReference type="Gene3D" id="3.30.70.270">
    <property type="match status" value="1"/>
</dbReference>
<accession>A0A4S3PMA1</accession>
<dbReference type="InterPro" id="IPR035965">
    <property type="entry name" value="PAS-like_dom_sf"/>
</dbReference>
<dbReference type="PANTHER" id="PTHR44757">
    <property type="entry name" value="DIGUANYLATE CYCLASE DGCP"/>
    <property type="match status" value="1"/>
</dbReference>
<comment type="caution">
    <text evidence="4">The sequence shown here is derived from an EMBL/GenBank/DDBJ whole genome shotgun (WGS) entry which is preliminary data.</text>
</comment>
<dbReference type="PROSITE" id="PS50113">
    <property type="entry name" value="PAC"/>
    <property type="match status" value="1"/>
</dbReference>
<keyword evidence="5" id="KW-1185">Reference proteome</keyword>
<dbReference type="OrthoDB" id="9759607at2"/>
<dbReference type="InterPro" id="IPR029787">
    <property type="entry name" value="Nucleotide_cyclase"/>
</dbReference>
<evidence type="ECO:0000313" key="4">
    <source>
        <dbReference type="EMBL" id="THE10609.1"/>
    </source>
</evidence>
<evidence type="ECO:0000259" key="2">
    <source>
        <dbReference type="PROSITE" id="PS50883"/>
    </source>
</evidence>
<dbReference type="Proteomes" id="UP000306477">
    <property type="component" value="Unassembled WGS sequence"/>
</dbReference>
<dbReference type="RefSeq" id="WP_136380985.1">
    <property type="nucleotide sequence ID" value="NZ_SLUB01000043.1"/>
</dbReference>
<organism evidence="4 5">
    <name type="scientific">Bacillus timonensis</name>
    <dbReference type="NCBI Taxonomy" id="1033734"/>
    <lineage>
        <taxon>Bacteria</taxon>
        <taxon>Bacillati</taxon>
        <taxon>Bacillota</taxon>
        <taxon>Bacilli</taxon>
        <taxon>Bacillales</taxon>
        <taxon>Bacillaceae</taxon>
        <taxon>Bacillus</taxon>
    </lineage>
</organism>
<proteinExistence type="predicted"/>
<name>A0A4S3PMA1_9BACI</name>
<dbReference type="SMART" id="SM00086">
    <property type="entry name" value="PAC"/>
    <property type="match status" value="1"/>
</dbReference>
<dbReference type="NCBIfam" id="TIGR00229">
    <property type="entry name" value="sensory_box"/>
    <property type="match status" value="1"/>
</dbReference>
<dbReference type="InterPro" id="IPR001633">
    <property type="entry name" value="EAL_dom"/>
</dbReference>
<dbReference type="PROSITE" id="PS50883">
    <property type="entry name" value="EAL"/>
    <property type="match status" value="1"/>
</dbReference>
<gene>
    <name evidence="4" type="ORF">E1I69_18195</name>
</gene>
<dbReference type="InterPro" id="IPR001610">
    <property type="entry name" value="PAC"/>
</dbReference>
<dbReference type="Pfam" id="PF00990">
    <property type="entry name" value="GGDEF"/>
    <property type="match status" value="1"/>
</dbReference>
<dbReference type="InterPro" id="IPR052155">
    <property type="entry name" value="Biofilm_reg_signaling"/>
</dbReference>
<evidence type="ECO:0000313" key="5">
    <source>
        <dbReference type="Proteomes" id="UP000306477"/>
    </source>
</evidence>
<dbReference type="InterPro" id="IPR043128">
    <property type="entry name" value="Rev_trsase/Diguanyl_cyclase"/>
</dbReference>
<sequence>MDAIYTEFEVNNLISFLKKTGQENVDFLGEDIDIFFWSYDYQTNEMLFTNGIKKVSGYTHQEFTELELWNKYIYQEDKYVEDVFIDAFLNKTPFNIEYRIVRKDGSIGWVRSKGKPVFTHHNEPIRFNGLTRDITEKKKTEEQIHFLAYYDPLTGVPNKHLFHKMLEKEVKVAKSQNKKLALLYMDFVQLSIINDTYGQNVGDEVLKSVVNQISELVDKYGFITRYNGCEFFILLRELSISEVEEMVEKIISIVPTSLNLGLESNLRIGISLFPKHTVDVDSLIKYANIALHHIKDNVTNGKGYEFYDDFMMRQVERIAKLTGDFQKGLAQSEFYLEFQPKIEIVTKEIRGIEALIRWKHPEFGFISPMEFIPLAENNGFINQLGDWVLEEAIHHVMRLPKPLMLSVNLSVIQLFQENIVEKLKKILMQTHFPPYLLNLEVTEGIAIFDINKTVKILERIKSLGIHLSLDDFGTGYSSLSYLSRLPFDYIKIDKSFFDKSEHEQSNQKIIQTIINVSHSLKLKVVAEGIETKEQAEAMAKFGCDLGQGYYFSKPVAVEKIKEYMMNNK</sequence>
<dbReference type="SUPFAM" id="SSF141868">
    <property type="entry name" value="EAL domain-like"/>
    <property type="match status" value="1"/>
</dbReference>
<dbReference type="InterPro" id="IPR000014">
    <property type="entry name" value="PAS"/>
</dbReference>
<dbReference type="InterPro" id="IPR000700">
    <property type="entry name" value="PAS-assoc_C"/>
</dbReference>
<dbReference type="AlphaFoldDB" id="A0A4S3PMA1"/>
<evidence type="ECO:0000259" key="1">
    <source>
        <dbReference type="PROSITE" id="PS50113"/>
    </source>
</evidence>
<feature type="domain" description="EAL" evidence="2">
    <location>
        <begin position="318"/>
        <end position="568"/>
    </location>
</feature>
<dbReference type="CDD" id="cd00130">
    <property type="entry name" value="PAS"/>
    <property type="match status" value="1"/>
</dbReference>
<dbReference type="InterPro" id="IPR035919">
    <property type="entry name" value="EAL_sf"/>
</dbReference>
<dbReference type="SUPFAM" id="SSF55785">
    <property type="entry name" value="PYP-like sensor domain (PAS domain)"/>
    <property type="match status" value="1"/>
</dbReference>
<dbReference type="EMBL" id="SLUB01000043">
    <property type="protein sequence ID" value="THE10609.1"/>
    <property type="molecule type" value="Genomic_DNA"/>
</dbReference>
<dbReference type="Pfam" id="PF00563">
    <property type="entry name" value="EAL"/>
    <property type="match status" value="1"/>
</dbReference>
<dbReference type="SMART" id="SM00267">
    <property type="entry name" value="GGDEF"/>
    <property type="match status" value="1"/>
</dbReference>
<dbReference type="SUPFAM" id="SSF55073">
    <property type="entry name" value="Nucleotide cyclase"/>
    <property type="match status" value="1"/>
</dbReference>